<evidence type="ECO:0000256" key="3">
    <source>
        <dbReference type="ARBA" id="ARBA00023163"/>
    </source>
</evidence>
<protein>
    <submittedName>
        <fullName evidence="6">Putative response regulator receiver protein</fullName>
    </submittedName>
</protein>
<keyword evidence="3" id="KW-0804">Transcription</keyword>
<dbReference type="Proteomes" id="UP000191897">
    <property type="component" value="Unassembled WGS sequence"/>
</dbReference>
<dbReference type="AlphaFoldDB" id="A0A1S7SF21"/>
<dbReference type="RefSeq" id="WP_080868173.1">
    <property type="nucleotide sequence ID" value="NZ_LT009733.1"/>
</dbReference>
<feature type="modified residue" description="4-aspartylphosphate" evidence="4">
    <location>
        <position position="52"/>
    </location>
</feature>
<dbReference type="InterPro" id="IPR050595">
    <property type="entry name" value="Bact_response_regulator"/>
</dbReference>
<evidence type="ECO:0000256" key="2">
    <source>
        <dbReference type="ARBA" id="ARBA00023015"/>
    </source>
</evidence>
<evidence type="ECO:0000259" key="5">
    <source>
        <dbReference type="PROSITE" id="PS50110"/>
    </source>
</evidence>
<keyword evidence="1 4" id="KW-0597">Phosphoprotein</keyword>
<evidence type="ECO:0000256" key="1">
    <source>
        <dbReference type="ARBA" id="ARBA00022553"/>
    </source>
</evidence>
<dbReference type="Pfam" id="PF00072">
    <property type="entry name" value="Response_reg"/>
    <property type="match status" value="1"/>
</dbReference>
<name>A0A1S7SF21_AGRTU</name>
<dbReference type="GO" id="GO:0000160">
    <property type="term" value="P:phosphorelay signal transduction system"/>
    <property type="evidence" value="ECO:0007669"/>
    <property type="project" value="InterPro"/>
</dbReference>
<dbReference type="InterPro" id="IPR011006">
    <property type="entry name" value="CheY-like_superfamily"/>
</dbReference>
<dbReference type="SUPFAM" id="SSF52172">
    <property type="entry name" value="CheY-like"/>
    <property type="match status" value="1"/>
</dbReference>
<dbReference type="InterPro" id="IPR001789">
    <property type="entry name" value="Sig_transdc_resp-reg_receiver"/>
</dbReference>
<gene>
    <name evidence="6" type="ORF">AGR4C_pb30086</name>
</gene>
<keyword evidence="2" id="KW-0805">Transcription regulation</keyword>
<accession>A0A1S7SF21</accession>
<dbReference type="PROSITE" id="PS50110">
    <property type="entry name" value="RESPONSE_REGULATORY"/>
    <property type="match status" value="1"/>
</dbReference>
<evidence type="ECO:0000313" key="7">
    <source>
        <dbReference type="Proteomes" id="UP000191897"/>
    </source>
</evidence>
<dbReference type="PANTHER" id="PTHR44591:SF3">
    <property type="entry name" value="RESPONSE REGULATORY DOMAIN-CONTAINING PROTEIN"/>
    <property type="match status" value="1"/>
</dbReference>
<evidence type="ECO:0000256" key="4">
    <source>
        <dbReference type="PROSITE-ProRule" id="PRU00169"/>
    </source>
</evidence>
<proteinExistence type="predicted"/>
<evidence type="ECO:0000313" key="6">
    <source>
        <dbReference type="EMBL" id="CUX68112.1"/>
    </source>
</evidence>
<dbReference type="PANTHER" id="PTHR44591">
    <property type="entry name" value="STRESS RESPONSE REGULATOR PROTEIN 1"/>
    <property type="match status" value="1"/>
</dbReference>
<reference evidence="6 7" key="1">
    <citation type="submission" date="2016-01" db="EMBL/GenBank/DDBJ databases">
        <authorList>
            <person name="Oliw E.H."/>
        </authorList>
    </citation>
    <scope>NUCLEOTIDE SEQUENCE [LARGE SCALE GENOMIC DNA]</scope>
    <source>
        <strain evidence="6 7">Kerr 14</strain>
    </source>
</reference>
<dbReference type="Gene3D" id="3.40.50.2300">
    <property type="match status" value="1"/>
</dbReference>
<sequence length="118" mass="12754">MPLIVIAEDEFLIADVLVIMLEDAGYEVAAASHGKAALTLVREKRPSLVITDFMMPLMTGLELAQAIRADGELAHIPVMLVSGAQGSIGRAHPDVFDAVLDKPYNEKQLLETVSRLLS</sequence>
<feature type="domain" description="Response regulatory" evidence="5">
    <location>
        <begin position="3"/>
        <end position="117"/>
    </location>
</feature>
<dbReference type="EMBL" id="FBWC01000042">
    <property type="protein sequence ID" value="CUX68112.1"/>
    <property type="molecule type" value="Genomic_DNA"/>
</dbReference>
<organism evidence="6 7">
    <name type="scientific">Agrobacterium tumefaciens str. Kerr 14</name>
    <dbReference type="NCBI Taxonomy" id="1183424"/>
    <lineage>
        <taxon>Bacteria</taxon>
        <taxon>Pseudomonadati</taxon>
        <taxon>Pseudomonadota</taxon>
        <taxon>Alphaproteobacteria</taxon>
        <taxon>Hyphomicrobiales</taxon>
        <taxon>Rhizobiaceae</taxon>
        <taxon>Rhizobium/Agrobacterium group</taxon>
        <taxon>Agrobacterium</taxon>
        <taxon>Agrobacterium tumefaciens complex</taxon>
    </lineage>
</organism>
<dbReference type="SMART" id="SM00448">
    <property type="entry name" value="REC"/>
    <property type="match status" value="1"/>
</dbReference>